<keyword evidence="4" id="KW-1185">Reference proteome</keyword>
<reference evidence="3 4" key="1">
    <citation type="submission" date="2006-02" db="EMBL/GenBank/DDBJ databases">
        <authorList>
            <person name="Pinhassi J."/>
            <person name="Pedros-Alio C."/>
            <person name="Ferriera S."/>
            <person name="Johnson J."/>
            <person name="Kravitz S."/>
            <person name="Halpern A."/>
            <person name="Remington K."/>
            <person name="Beeson K."/>
            <person name="Tran B."/>
            <person name="Rogers Y.-H."/>
            <person name="Friedman R."/>
            <person name="Venter J.C."/>
        </authorList>
    </citation>
    <scope>NUCLEOTIDE SEQUENCE [LARGE SCALE GENOMIC DNA]</scope>
    <source>
        <strain evidence="3 4">MED297</strain>
    </source>
</reference>
<proteinExistence type="predicted"/>
<dbReference type="HOGENOM" id="CLU_501400_0_0_6"/>
<dbReference type="STRING" id="314283.MED297_03777"/>
<dbReference type="Gene3D" id="2.130.10.10">
    <property type="entry name" value="YVTN repeat-like/Quinoprotein amine dehydrogenase"/>
    <property type="match status" value="2"/>
</dbReference>
<organism evidence="3 4">
    <name type="scientific">Reinekea blandensis MED297</name>
    <dbReference type="NCBI Taxonomy" id="314283"/>
    <lineage>
        <taxon>Bacteria</taxon>
        <taxon>Pseudomonadati</taxon>
        <taxon>Pseudomonadota</taxon>
        <taxon>Gammaproteobacteria</taxon>
        <taxon>Oceanospirillales</taxon>
        <taxon>Saccharospirillaceae</taxon>
        <taxon>Reinekea</taxon>
    </lineage>
</organism>
<feature type="chain" id="PRO_5002666659" evidence="1">
    <location>
        <begin position="25"/>
        <end position="543"/>
    </location>
</feature>
<dbReference type="Pfam" id="PF22494">
    <property type="entry name" value="choice_anch_I"/>
    <property type="match status" value="1"/>
</dbReference>
<dbReference type="PROSITE" id="PS51257">
    <property type="entry name" value="PROKAR_LIPOPROTEIN"/>
    <property type="match status" value="1"/>
</dbReference>
<dbReference type="EMBL" id="AAOE01000014">
    <property type="protein sequence ID" value="EAR08978.1"/>
    <property type="molecule type" value="Genomic_DNA"/>
</dbReference>
<dbReference type="InterPro" id="IPR055188">
    <property type="entry name" value="Choice_anch_I"/>
</dbReference>
<keyword evidence="1" id="KW-0732">Signal</keyword>
<accession>A4BFW0</accession>
<gene>
    <name evidence="3" type="ORF">MED297_03777</name>
</gene>
<comment type="caution">
    <text evidence="3">The sequence shown here is derived from an EMBL/GenBank/DDBJ whole genome shotgun (WGS) entry which is preliminary data.</text>
</comment>
<dbReference type="InterPro" id="IPR052956">
    <property type="entry name" value="Mesenchyme-surface_protein"/>
</dbReference>
<dbReference type="OrthoDB" id="9803927at2"/>
<dbReference type="PANTHER" id="PTHR46928:SF1">
    <property type="entry name" value="MESENCHYME-SPECIFIC CELL SURFACE GLYCOPROTEIN"/>
    <property type="match status" value="1"/>
</dbReference>
<dbReference type="AlphaFoldDB" id="A4BFW0"/>
<evidence type="ECO:0000259" key="2">
    <source>
        <dbReference type="Pfam" id="PF22494"/>
    </source>
</evidence>
<evidence type="ECO:0000256" key="1">
    <source>
        <dbReference type="SAM" id="SignalP"/>
    </source>
</evidence>
<evidence type="ECO:0000313" key="3">
    <source>
        <dbReference type="EMBL" id="EAR08978.1"/>
    </source>
</evidence>
<evidence type="ECO:0000313" key="4">
    <source>
        <dbReference type="Proteomes" id="UP000005953"/>
    </source>
</evidence>
<dbReference type="SUPFAM" id="SSF75011">
    <property type="entry name" value="3-carboxy-cis,cis-mucoante lactonizing enzyme"/>
    <property type="match status" value="1"/>
</dbReference>
<dbReference type="Proteomes" id="UP000005953">
    <property type="component" value="Unassembled WGS sequence"/>
</dbReference>
<name>A4BFW0_9GAMM</name>
<feature type="domain" description="Choice-of-anchor I" evidence="2">
    <location>
        <begin position="38"/>
        <end position="454"/>
    </location>
</feature>
<protein>
    <submittedName>
        <fullName evidence="3">Alkaline phosphatase-like protein</fullName>
    </submittedName>
</protein>
<feature type="signal peptide" evidence="1">
    <location>
        <begin position="1"/>
        <end position="24"/>
    </location>
</feature>
<dbReference type="PANTHER" id="PTHR46928">
    <property type="entry name" value="MESENCHYME-SPECIFIC CELL SURFACE GLYCOPROTEIN"/>
    <property type="match status" value="1"/>
</dbReference>
<sequence>MKFPTPALSGPLSLALAVSLTGCALFSNDSSLSEKNPDLGGGQILLFTLDGQFIDAANVGHLPDMVTFIDNRRLMSANEGEPSDDYQTDPEGSVSLIDLSRNGTVAEVKTLTFNDTHLQGNVRIKPETAASVDLEPEYIAVSPDGQRAWVSLQENNAIAIVDLKNEEIVAVKDLGLRPLRGQRIDITDDGAANPVADNPANLYAMYQPDTLAAYQSGGQAYLVSANEGDDRDYDGWEDLEKVKDLERADGTSALSATLQNLLLDTDMKSLRVVRDMGMNEAGTYMDLVMTGTRSFSIWDEDGNLVFDSGSAIEDYLAQNYRNVFNTRVDDTDDPEDIAELDEDGIAYEMVGDTAYFWEGVDARSLKKGAEPEALALATINDRTYAYLGLEKQGGFMVFDITNPTQAELRQYFNDINYGALPSQAGDLAPEGMVTFEQDGQHYLAVAHELSSTVALFALSEGGTVSKISSLKVGNFGEGAAEILAYSARNKALYVTNGEYKRVDILDLSNPANLRVIGQIDFSDKADSLQSVAVRGNLVAIAVE</sequence>
<dbReference type="RefSeq" id="WP_008047559.1">
    <property type="nucleotide sequence ID" value="NZ_CH724154.1"/>
</dbReference>
<dbReference type="InterPro" id="IPR015943">
    <property type="entry name" value="WD40/YVTN_repeat-like_dom_sf"/>
</dbReference>